<evidence type="ECO:0000313" key="3">
    <source>
        <dbReference type="EMBL" id="UXY22627.1"/>
    </source>
</evidence>
<dbReference type="Pfam" id="PF00857">
    <property type="entry name" value="Isochorismatase"/>
    <property type="match status" value="1"/>
</dbReference>
<proteinExistence type="predicted"/>
<dbReference type="InterPro" id="IPR000868">
    <property type="entry name" value="Isochorismatase-like_dom"/>
</dbReference>
<dbReference type="PRINTS" id="PR01398">
    <property type="entry name" value="ISCHRISMTASE"/>
</dbReference>
<keyword evidence="1" id="KW-0378">Hydrolase</keyword>
<dbReference type="RefSeq" id="WP_263232696.1">
    <property type="nucleotide sequence ID" value="NZ_CP106793.1"/>
</dbReference>
<evidence type="ECO:0000256" key="1">
    <source>
        <dbReference type="ARBA" id="ARBA00022801"/>
    </source>
</evidence>
<organism evidence="3 4">
    <name type="scientific">Streptomyces cynarae</name>
    <dbReference type="NCBI Taxonomy" id="2981134"/>
    <lineage>
        <taxon>Bacteria</taxon>
        <taxon>Bacillati</taxon>
        <taxon>Actinomycetota</taxon>
        <taxon>Actinomycetes</taxon>
        <taxon>Kitasatosporales</taxon>
        <taxon>Streptomycetaceae</taxon>
        <taxon>Streptomyces</taxon>
    </lineage>
</organism>
<dbReference type="EMBL" id="CP106793">
    <property type="protein sequence ID" value="UXY22627.1"/>
    <property type="molecule type" value="Genomic_DNA"/>
</dbReference>
<protein>
    <submittedName>
        <fullName evidence="3">Isochorismatase family protein</fullName>
    </submittedName>
</protein>
<reference evidence="3" key="1">
    <citation type="submission" date="2022-10" db="EMBL/GenBank/DDBJ databases">
        <authorList>
            <person name="Mo P."/>
        </authorList>
    </citation>
    <scope>NUCLEOTIDE SEQUENCE</scope>
    <source>
        <strain evidence="3">HUAS 13-4</strain>
    </source>
</reference>
<sequence length="218" mass="23593">MTSIAPIAPYDLPVEALTGGDRTGWRPDPRRAALLVHDMQRYFLRPFRRDVPPLSVALPNAVLLRQTCASVGVPVFYTAQPGGMTEEQRGLLGAFWGPGMAAAPEDRLVVDELAPAAADRVLTKWRYSAFQRTPLLDLLRAAGRDQLIVCGVYAHLGCLITAVDAFSHDVQPFLVTDAVADFSAEDHRLAVSYAGHACAATPTTKQVVEDLLRGEGAE</sequence>
<dbReference type="Proteomes" id="UP001061298">
    <property type="component" value="Chromosome"/>
</dbReference>
<evidence type="ECO:0000259" key="2">
    <source>
        <dbReference type="Pfam" id="PF00857"/>
    </source>
</evidence>
<gene>
    <name evidence="3" type="ORF">N8I84_30915</name>
</gene>
<dbReference type="InterPro" id="IPR016291">
    <property type="entry name" value="Isochorismatase"/>
</dbReference>
<feature type="domain" description="Isochorismatase-like" evidence="2">
    <location>
        <begin position="32"/>
        <end position="205"/>
    </location>
</feature>
<dbReference type="PANTHER" id="PTHR43540">
    <property type="entry name" value="PEROXYUREIDOACRYLATE/UREIDOACRYLATE AMIDOHYDROLASE-RELATED"/>
    <property type="match status" value="1"/>
</dbReference>
<keyword evidence="4" id="KW-1185">Reference proteome</keyword>
<accession>A0ABY6E7L7</accession>
<evidence type="ECO:0000313" key="4">
    <source>
        <dbReference type="Proteomes" id="UP001061298"/>
    </source>
</evidence>
<dbReference type="SUPFAM" id="SSF52499">
    <property type="entry name" value="Isochorismatase-like hydrolases"/>
    <property type="match status" value="1"/>
</dbReference>
<dbReference type="InterPro" id="IPR036380">
    <property type="entry name" value="Isochorismatase-like_sf"/>
</dbReference>
<dbReference type="PANTHER" id="PTHR43540:SF3">
    <property type="entry name" value="ENTEROBACTIN SYNTHASE COMPONENT B"/>
    <property type="match status" value="1"/>
</dbReference>
<name>A0ABY6E7L7_9ACTN</name>
<dbReference type="Gene3D" id="3.40.50.850">
    <property type="entry name" value="Isochorismatase-like"/>
    <property type="match status" value="1"/>
</dbReference>
<dbReference type="InterPro" id="IPR050272">
    <property type="entry name" value="Isochorismatase-like_hydrls"/>
</dbReference>